<keyword evidence="9" id="KW-1185">Reference proteome</keyword>
<feature type="domain" description="Amidase" evidence="7">
    <location>
        <begin position="75"/>
        <end position="547"/>
    </location>
</feature>
<evidence type="ECO:0000313" key="8">
    <source>
        <dbReference type="EMBL" id="TDL28474.1"/>
    </source>
</evidence>
<name>A0A4Y7QLD9_9AGAM</name>
<dbReference type="AlphaFoldDB" id="A0A4Y7QLD9"/>
<feature type="binding site" evidence="6">
    <location>
        <begin position="227"/>
        <end position="230"/>
    </location>
    <ligand>
        <name>substrate</name>
    </ligand>
</feature>
<dbReference type="Gene3D" id="3.90.1300.10">
    <property type="entry name" value="Amidase signature (AS) domain"/>
    <property type="match status" value="1"/>
</dbReference>
<comment type="similarity">
    <text evidence="2">Belongs to the amidase family.</text>
</comment>
<feature type="active site" description="Charge relay system" evidence="5">
    <location>
        <position position="131"/>
    </location>
</feature>
<dbReference type="OrthoDB" id="6428749at2759"/>
<feature type="binding site" evidence="6">
    <location>
        <position position="180"/>
    </location>
    <ligand>
        <name>substrate</name>
    </ligand>
</feature>
<feature type="binding site" evidence="6">
    <location>
        <position position="206"/>
    </location>
    <ligand>
        <name>substrate</name>
    </ligand>
</feature>
<proteinExistence type="inferred from homology"/>
<protein>
    <recommendedName>
        <fullName evidence="3">amidase</fullName>
        <ecNumber evidence="3">3.5.1.4</ecNumber>
    </recommendedName>
</protein>
<dbReference type="EMBL" id="ML170157">
    <property type="protein sequence ID" value="TDL28474.1"/>
    <property type="molecule type" value="Genomic_DNA"/>
</dbReference>
<accession>A0A4Y7QLD9</accession>
<dbReference type="Pfam" id="PF01425">
    <property type="entry name" value="Amidase"/>
    <property type="match status" value="1"/>
</dbReference>
<dbReference type="PIRSF" id="PIRSF001221">
    <property type="entry name" value="Amidase_fungi"/>
    <property type="match status" value="1"/>
</dbReference>
<evidence type="ECO:0000256" key="1">
    <source>
        <dbReference type="ARBA" id="ARBA00001311"/>
    </source>
</evidence>
<evidence type="ECO:0000313" key="9">
    <source>
        <dbReference type="Proteomes" id="UP000294933"/>
    </source>
</evidence>
<dbReference type="InterPro" id="IPR023631">
    <property type="entry name" value="Amidase_dom"/>
</dbReference>
<sequence length="568" mass="62041">MSDNWKELVADKRKRQQDSIPREWLIKSPPSDQLDVTSIAAECGLLTDLEYEITELQDVAALLKRLATGELSSVDVTKAYYKRAIIAHQLTNCLTEIFVERALARAAELDEHLKTTGSPVGPLHGLPISLKDQIRLKGIETTMGYVSWIGNYAEHDAVLVEILYEAGAVPFVRTNVPQTLMWPETFNNVFGRTINPYNRSLTCGGSSGGEGALIALKGSPLGIGSDIGGSIRIPSAFNGLYGLRPSYGRVPYSGAANSLEGQDSIPSVFGPMTRSLSGIKAFMQAVIAGRPWSKDPLTIRKAWDNDAYQLSEHGHGKNLVFAILWDDGSVKPHPPILRGLEFAKKALLAAGHQVVDWKPYKHGEICANLGLIWSAGASEDYRTNVGQSGEPIIKSMNPNVLPDAPSFRPSNDGLSAYQLWQAQKDKTRLRKEYLDYWEASIHQTGTGRPIDAIISPVAAYAAPPHGMNKSAAYTMVWNALDYTALVIPLKMSVDPKTDVKILRDGFLGEDDQHAHFNSTFPLDDPQVYKNAPIALQVVGRTLEEEAVIGMSEVVDAAFKAHVGADAKL</sequence>
<dbReference type="PANTHER" id="PTHR46072">
    <property type="entry name" value="AMIDASE-RELATED-RELATED"/>
    <property type="match status" value="1"/>
</dbReference>
<dbReference type="SUPFAM" id="SSF75304">
    <property type="entry name" value="Amidase signature (AS) enzymes"/>
    <property type="match status" value="1"/>
</dbReference>
<dbReference type="VEuPathDB" id="FungiDB:BD410DRAFT_711346"/>
<dbReference type="PANTHER" id="PTHR46072:SF2">
    <property type="entry name" value="AMIDASE (EUROFUNG)"/>
    <property type="match status" value="1"/>
</dbReference>
<comment type="catalytic activity">
    <reaction evidence="1">
        <text>a monocarboxylic acid amide + H2O = a monocarboxylate + NH4(+)</text>
        <dbReference type="Rhea" id="RHEA:12020"/>
        <dbReference type="ChEBI" id="CHEBI:15377"/>
        <dbReference type="ChEBI" id="CHEBI:28938"/>
        <dbReference type="ChEBI" id="CHEBI:35757"/>
        <dbReference type="ChEBI" id="CHEBI:83628"/>
        <dbReference type="EC" id="3.5.1.4"/>
    </reaction>
</comment>
<evidence type="ECO:0000256" key="2">
    <source>
        <dbReference type="ARBA" id="ARBA00009199"/>
    </source>
</evidence>
<dbReference type="PROSITE" id="PS00571">
    <property type="entry name" value="AMIDASES"/>
    <property type="match status" value="1"/>
</dbReference>
<dbReference type="GO" id="GO:0004040">
    <property type="term" value="F:amidase activity"/>
    <property type="evidence" value="ECO:0007669"/>
    <property type="project" value="UniProtKB-EC"/>
</dbReference>
<organism evidence="8 9">
    <name type="scientific">Rickenella mellea</name>
    <dbReference type="NCBI Taxonomy" id="50990"/>
    <lineage>
        <taxon>Eukaryota</taxon>
        <taxon>Fungi</taxon>
        <taxon>Dikarya</taxon>
        <taxon>Basidiomycota</taxon>
        <taxon>Agaricomycotina</taxon>
        <taxon>Agaricomycetes</taxon>
        <taxon>Hymenochaetales</taxon>
        <taxon>Rickenellaceae</taxon>
        <taxon>Rickenella</taxon>
    </lineage>
</organism>
<dbReference type="STRING" id="50990.A0A4Y7QLD9"/>
<evidence type="ECO:0000256" key="4">
    <source>
        <dbReference type="ARBA" id="ARBA00022801"/>
    </source>
</evidence>
<evidence type="ECO:0000259" key="7">
    <source>
        <dbReference type="Pfam" id="PF01425"/>
    </source>
</evidence>
<gene>
    <name evidence="8" type="ORF">BD410DRAFT_711346</name>
</gene>
<evidence type="ECO:0000256" key="5">
    <source>
        <dbReference type="PIRSR" id="PIRSR001221-1"/>
    </source>
</evidence>
<feature type="active site" description="Acyl-ester intermediate" evidence="5">
    <location>
        <position position="230"/>
    </location>
</feature>
<dbReference type="Proteomes" id="UP000294933">
    <property type="component" value="Unassembled WGS sequence"/>
</dbReference>
<dbReference type="EC" id="3.5.1.4" evidence="3"/>
<evidence type="ECO:0000256" key="6">
    <source>
        <dbReference type="PIRSR" id="PIRSR001221-2"/>
    </source>
</evidence>
<keyword evidence="4" id="KW-0378">Hydrolase</keyword>
<dbReference type="InterPro" id="IPR020556">
    <property type="entry name" value="Amidase_CS"/>
</dbReference>
<reference evidence="8 9" key="1">
    <citation type="submission" date="2018-06" db="EMBL/GenBank/DDBJ databases">
        <title>A transcriptomic atlas of mushroom development highlights an independent origin of complex multicellularity.</title>
        <authorList>
            <consortium name="DOE Joint Genome Institute"/>
            <person name="Krizsan K."/>
            <person name="Almasi E."/>
            <person name="Merenyi Z."/>
            <person name="Sahu N."/>
            <person name="Viragh M."/>
            <person name="Koszo T."/>
            <person name="Mondo S."/>
            <person name="Kiss B."/>
            <person name="Balint B."/>
            <person name="Kues U."/>
            <person name="Barry K."/>
            <person name="Hegedus J.C."/>
            <person name="Henrissat B."/>
            <person name="Johnson J."/>
            <person name="Lipzen A."/>
            <person name="Ohm R."/>
            <person name="Nagy I."/>
            <person name="Pangilinan J."/>
            <person name="Yan J."/>
            <person name="Xiong Y."/>
            <person name="Grigoriev I.V."/>
            <person name="Hibbett D.S."/>
            <person name="Nagy L.G."/>
        </authorList>
    </citation>
    <scope>NUCLEOTIDE SEQUENCE [LARGE SCALE GENOMIC DNA]</scope>
    <source>
        <strain evidence="8 9">SZMC22713</strain>
    </source>
</reference>
<feature type="active site" description="Charge relay system" evidence="5">
    <location>
        <position position="206"/>
    </location>
</feature>
<evidence type="ECO:0000256" key="3">
    <source>
        <dbReference type="ARBA" id="ARBA00012922"/>
    </source>
</evidence>
<dbReference type="InterPro" id="IPR036928">
    <property type="entry name" value="AS_sf"/>
</dbReference>